<feature type="transmembrane region" description="Helical" evidence="1">
    <location>
        <begin position="64"/>
        <end position="82"/>
    </location>
</feature>
<feature type="transmembrane region" description="Helical" evidence="1">
    <location>
        <begin position="987"/>
        <end position="1009"/>
    </location>
</feature>
<gene>
    <name evidence="3" type="ORF">CRE_20518</name>
</gene>
<proteinExistence type="predicted"/>
<dbReference type="Proteomes" id="UP000008281">
    <property type="component" value="Unassembled WGS sequence"/>
</dbReference>
<dbReference type="STRING" id="31234.E3N8A0"/>
<name>E3N8A0_CAERE</name>
<dbReference type="PANTHER" id="PTHR32525">
    <property type="entry name" value="PROTEIN-TYROSINE-PHOSPHATASE"/>
    <property type="match status" value="1"/>
</dbReference>
<dbReference type="SMART" id="SM00453">
    <property type="entry name" value="WSN"/>
    <property type="match status" value="1"/>
</dbReference>
<evidence type="ECO:0000259" key="2">
    <source>
        <dbReference type="PROSITE" id="PS50055"/>
    </source>
</evidence>
<keyword evidence="1" id="KW-0812">Transmembrane</keyword>
<dbReference type="InterPro" id="IPR029021">
    <property type="entry name" value="Prot-tyrosine_phosphatase-like"/>
</dbReference>
<dbReference type="InParanoid" id="E3N8A0"/>
<feature type="domain" description="Tyrosine-protein phosphatase" evidence="2">
    <location>
        <begin position="1073"/>
        <end position="1321"/>
    </location>
</feature>
<dbReference type="PANTHER" id="PTHR32525:SF1">
    <property type="entry name" value="DOMAIN OF UNKNOWN FUNCTION WSN DOMAIN-CONTAINING PROTEIN-RELATED"/>
    <property type="match status" value="1"/>
</dbReference>
<dbReference type="EMBL" id="DS268555">
    <property type="protein sequence ID" value="EFO89384.1"/>
    <property type="molecule type" value="Genomic_DNA"/>
</dbReference>
<evidence type="ECO:0000313" key="4">
    <source>
        <dbReference type="Proteomes" id="UP000008281"/>
    </source>
</evidence>
<dbReference type="Pfam" id="PF02206">
    <property type="entry name" value="WSN"/>
    <property type="match status" value="1"/>
</dbReference>
<dbReference type="InterPro" id="IPR003125">
    <property type="entry name" value="WSN"/>
</dbReference>
<dbReference type="InterPro" id="IPR000242">
    <property type="entry name" value="PTP_cat"/>
</dbReference>
<dbReference type="GO" id="GO:0004725">
    <property type="term" value="F:protein tyrosine phosphatase activity"/>
    <property type="evidence" value="ECO:0007669"/>
    <property type="project" value="InterPro"/>
</dbReference>
<dbReference type="Gene3D" id="3.90.190.10">
    <property type="entry name" value="Protein tyrosine phosphatase superfamily"/>
    <property type="match status" value="1"/>
</dbReference>
<organism evidence="4">
    <name type="scientific">Caenorhabditis remanei</name>
    <name type="common">Caenorhabditis vulgaris</name>
    <dbReference type="NCBI Taxonomy" id="31234"/>
    <lineage>
        <taxon>Eukaryota</taxon>
        <taxon>Metazoa</taxon>
        <taxon>Ecdysozoa</taxon>
        <taxon>Nematoda</taxon>
        <taxon>Chromadorea</taxon>
        <taxon>Rhabditida</taxon>
        <taxon>Rhabditina</taxon>
        <taxon>Rhabditomorpha</taxon>
        <taxon>Rhabditoidea</taxon>
        <taxon>Rhabditidae</taxon>
        <taxon>Peloderinae</taxon>
        <taxon>Caenorhabditis</taxon>
    </lineage>
</organism>
<dbReference type="HOGENOM" id="CLU_002807_0_0_1"/>
<keyword evidence="1" id="KW-1133">Transmembrane helix</keyword>
<keyword evidence="4" id="KW-1185">Reference proteome</keyword>
<dbReference type="SMART" id="SM00194">
    <property type="entry name" value="PTPc"/>
    <property type="match status" value="1"/>
</dbReference>
<dbReference type="SMART" id="SM00404">
    <property type="entry name" value="PTPc_motif"/>
    <property type="match status" value="1"/>
</dbReference>
<accession>E3N8A0</accession>
<sequence>MGSLSKISILQVKMSIVRVADTFSLEGCEVLQNTGNAINAAAVKLLRCNVFCRFDMPEIGEALFNFRVFFLFFVVFFLWNVLEELTRILQRYPTSGSGLPPKLFLIDFSGFHQFLEEYILFFGSRLFFRSYEPTKTVFFGGNPVPDMDLKLPCNSDVHRPYPKSSEELIHKFPDHDPGDFEILGFKFFPSKYFSGRNIRNGMKISASLFLIQIFILANDKSSEFLKHTTVVAHIINGISLQTGLLNGNISIDNVVGELLGFGNVQLPAVINFKPDGIIESAKKMKSIRDSIDDNVMAVMTQILEWDRWTVDAGTIESTDFKKLPGVPEYFEEVKKLNPSFNFSVLATAKDDADLNSRFTTLHSHVNDKKLRKTDYGAVIGNIKSLLDRFNTFLSAMKLLKKETKNLLQFNRLMGKPDAFKPLRTVTQLMDNRPKLNPIFDSSQVLKLKTNMNNALDSVKDMKTSADDTSLVTELMKSRTQLKVRKYTIGFPNGVSELKQLVENVRDPWIGKILNLEKSQLHVLSDGLQPLIDINDKLSELDEKLKPVASNKLYESLLNYRNILKDLEGMPADSINSIDVLKEYNGCKTAAIESVKTTYSPIQNFLTAVDKLKTKLMSIIQSMDRIDVNKLGQELTEFTYKLGVSKSDGKPPADDKVPEMIAELKKTDDLQKMQKRFQDFMKMFEGFEGDKLSTTYQTNVTAGESLISGINFLDDIEKEREVQKCLKKLSDKSTKVFTAVRTLHKMKEIDSGTASDVESAAKAVSEVSKHLTTVNSIPGDMKKNVNNLTEEIDEMPNSATHSEAIGQSVISLKYAYKMKELETEIGQLKAVGAVVDVELQKVVDSDEKQRIEKLWGNHKKDIDDLEKLLERIETFDSDLDGSRRETMGEYGGPLKRLVKLVDVKMNLTEKSKALRALITQPIIDSNLKSDLEKAQKALEKLSSLDLEFSSHQALYRKAPVAFQALEDFLTQLLNSKTTEEVNDESKTALYLGLLVLFLVIITLIVVFVLWHFKKLCFKRFNNSVICPVTDMDTDDKTVNPLTEDLLVIMVVNASMGAIQQKYDLWMELMKMVVNETRNENRAFPYVQLAICKYWDVNLPLNPWTALQSIRLHANTFMTRIGSIFTVTQGPMYASDSHDDTRVDFLSLIIKDESEYAVMIGQAQLADGPKNHELCAIYFSEVPDGSVKIGPFTVDTLDVAPLIVPGQQQVDVKIRTLKITDNRKKKVSRTIKHFHMSTWNDEDIPPFGYETCYQVMQTIIKSKKPILVHNTKGVGSAMAFVGLEYTSRMMEYHEEYTYKDAFQKLIEKRYCSFQNACQIGWMHVGSVFFTSRNHNLDMYMFNQMNSVFFEVHRTYSGVPKNESGVKWF</sequence>
<protein>
    <recommendedName>
        <fullName evidence="2">Tyrosine-protein phosphatase domain-containing protein</fullName>
    </recommendedName>
</protein>
<dbReference type="SUPFAM" id="SSF52799">
    <property type="entry name" value="(Phosphotyrosine protein) phosphatases II"/>
    <property type="match status" value="1"/>
</dbReference>
<reference evidence="3" key="1">
    <citation type="submission" date="2007-07" db="EMBL/GenBank/DDBJ databases">
        <title>PCAP assembly of the Caenorhabditis remanei genome.</title>
        <authorList>
            <consortium name="The Caenorhabditis remanei Sequencing Consortium"/>
            <person name="Wilson R.K."/>
        </authorList>
    </citation>
    <scope>NUCLEOTIDE SEQUENCE [LARGE SCALE GENOMIC DNA]</scope>
    <source>
        <strain evidence="3">PB4641</strain>
    </source>
</reference>
<evidence type="ECO:0000256" key="1">
    <source>
        <dbReference type="SAM" id="Phobius"/>
    </source>
</evidence>
<dbReference type="InterPro" id="IPR003595">
    <property type="entry name" value="Tyr_Pase_cat"/>
</dbReference>
<dbReference type="Pfam" id="PF00102">
    <property type="entry name" value="Y_phosphatase"/>
    <property type="match status" value="1"/>
</dbReference>
<dbReference type="PROSITE" id="PS50055">
    <property type="entry name" value="TYR_PHOSPHATASE_PTP"/>
    <property type="match status" value="1"/>
</dbReference>
<evidence type="ECO:0000313" key="3">
    <source>
        <dbReference type="EMBL" id="EFO89384.1"/>
    </source>
</evidence>
<keyword evidence="1" id="KW-0472">Membrane</keyword>